<feature type="compositionally biased region" description="Pro residues" evidence="1">
    <location>
        <begin position="89"/>
        <end position="103"/>
    </location>
</feature>
<evidence type="ECO:0000256" key="1">
    <source>
        <dbReference type="SAM" id="MobiDB-lite"/>
    </source>
</evidence>
<dbReference type="SUPFAM" id="SSF47769">
    <property type="entry name" value="SAM/Pointed domain"/>
    <property type="match status" value="1"/>
</dbReference>
<dbReference type="Proteomes" id="UP000011083">
    <property type="component" value="Unassembled WGS sequence"/>
</dbReference>
<dbReference type="VEuPathDB" id="AmoebaDB:ACA1_153530"/>
<organism evidence="3 4">
    <name type="scientific">Acanthamoeba castellanii (strain ATCC 30010 / Neff)</name>
    <dbReference type="NCBI Taxonomy" id="1257118"/>
    <lineage>
        <taxon>Eukaryota</taxon>
        <taxon>Amoebozoa</taxon>
        <taxon>Discosea</taxon>
        <taxon>Longamoebia</taxon>
        <taxon>Centramoebida</taxon>
        <taxon>Acanthamoebidae</taxon>
        <taxon>Acanthamoeba</taxon>
    </lineage>
</organism>
<gene>
    <name evidence="3" type="ORF">ACA1_153530</name>
</gene>
<sequence>MEAEKGGPVEAWARANDVSDLCPVLISNGFTTLASIQRLDLDDMREMGVTRPGDRKRLLIAVESFANAPIPATPQFMITQTPAALHLPAPEPHLAPPTLPSPTKPDIRIPPTRNPKRCKTKCHQYHIPGERHQCGPEDVCKGFEVCGHLDLHPDEKKRRRAEKKSERKRRKTLEQEEEGEWKKKKDELLRVKRLPQFDGWWQAQLEEVVRCDPDQYSLEEGTRKRAQAMAAVARKYTEFRRVLRREAAINTQIETELRASGMKLSLDAEVEYIARRQKELASALEEKEVPADEQGGDEELP</sequence>
<dbReference type="SMART" id="SM00454">
    <property type="entry name" value="SAM"/>
    <property type="match status" value="1"/>
</dbReference>
<dbReference type="Gene3D" id="1.10.150.50">
    <property type="entry name" value="Transcription Factor, Ets-1"/>
    <property type="match status" value="1"/>
</dbReference>
<dbReference type="Pfam" id="PF00536">
    <property type="entry name" value="SAM_1"/>
    <property type="match status" value="1"/>
</dbReference>
<feature type="region of interest" description="Disordered" evidence="1">
    <location>
        <begin position="155"/>
        <end position="182"/>
    </location>
</feature>
<feature type="compositionally biased region" description="Basic residues" evidence="1">
    <location>
        <begin position="157"/>
        <end position="171"/>
    </location>
</feature>
<dbReference type="GeneID" id="14925126"/>
<proteinExistence type="predicted"/>
<dbReference type="InterPro" id="IPR013761">
    <property type="entry name" value="SAM/pointed_sf"/>
</dbReference>
<dbReference type="EMBL" id="KB007837">
    <property type="protein sequence ID" value="ELR24123.1"/>
    <property type="molecule type" value="Genomic_DNA"/>
</dbReference>
<name>L8HHF7_ACACF</name>
<evidence type="ECO:0000313" key="3">
    <source>
        <dbReference type="EMBL" id="ELR24123.1"/>
    </source>
</evidence>
<dbReference type="KEGG" id="acan:ACA1_153530"/>
<dbReference type="RefSeq" id="XP_004353651.1">
    <property type="nucleotide sequence ID" value="XM_004353599.1"/>
</dbReference>
<accession>L8HHF7</accession>
<evidence type="ECO:0000313" key="4">
    <source>
        <dbReference type="Proteomes" id="UP000011083"/>
    </source>
</evidence>
<dbReference type="OrthoDB" id="5314041at2759"/>
<feature type="domain" description="SAM" evidence="2">
    <location>
        <begin position="9"/>
        <end position="68"/>
    </location>
</feature>
<dbReference type="CDD" id="cd09487">
    <property type="entry name" value="SAM_superfamily"/>
    <property type="match status" value="1"/>
</dbReference>
<reference evidence="3 4" key="1">
    <citation type="journal article" date="2013" name="Genome Biol.">
        <title>Genome of Acanthamoeba castellanii highlights extensive lateral gene transfer and early evolution of tyrosine kinase signaling.</title>
        <authorList>
            <person name="Clarke M."/>
            <person name="Lohan A.J."/>
            <person name="Liu B."/>
            <person name="Lagkouvardos I."/>
            <person name="Roy S."/>
            <person name="Zafar N."/>
            <person name="Bertelli C."/>
            <person name="Schilde C."/>
            <person name="Kianianmomeni A."/>
            <person name="Burglin T.R."/>
            <person name="Frech C."/>
            <person name="Turcotte B."/>
            <person name="Kopec K.O."/>
            <person name="Synnott J.M."/>
            <person name="Choo C."/>
            <person name="Paponov I."/>
            <person name="Finkler A."/>
            <person name="Soon Heng Tan C."/>
            <person name="Hutchins A.P."/>
            <person name="Weinmeier T."/>
            <person name="Rattei T."/>
            <person name="Chu J.S."/>
            <person name="Gimenez G."/>
            <person name="Irimia M."/>
            <person name="Rigden D.J."/>
            <person name="Fitzpatrick D.A."/>
            <person name="Lorenzo-Morales J."/>
            <person name="Bateman A."/>
            <person name="Chiu C.H."/>
            <person name="Tang P."/>
            <person name="Hegemann P."/>
            <person name="Fromm H."/>
            <person name="Raoult D."/>
            <person name="Greub G."/>
            <person name="Miranda-Saavedra D."/>
            <person name="Chen N."/>
            <person name="Nash P."/>
            <person name="Ginger M.L."/>
            <person name="Horn M."/>
            <person name="Schaap P."/>
            <person name="Caler L."/>
            <person name="Loftus B."/>
        </authorList>
    </citation>
    <scope>NUCLEOTIDE SEQUENCE [LARGE SCALE GENOMIC DNA]</scope>
    <source>
        <strain evidence="3 4">Neff</strain>
    </source>
</reference>
<evidence type="ECO:0000259" key="2">
    <source>
        <dbReference type="PROSITE" id="PS50105"/>
    </source>
</evidence>
<dbReference type="InterPro" id="IPR001660">
    <property type="entry name" value="SAM"/>
</dbReference>
<protein>
    <submittedName>
        <fullName evidence="3">SAM domain (Sterile alpha motif) domain containing protein</fullName>
    </submittedName>
</protein>
<dbReference type="PROSITE" id="PS50105">
    <property type="entry name" value="SAM_DOMAIN"/>
    <property type="match status" value="1"/>
</dbReference>
<keyword evidence="4" id="KW-1185">Reference proteome</keyword>
<feature type="region of interest" description="Disordered" evidence="1">
    <location>
        <begin position="87"/>
        <end position="112"/>
    </location>
</feature>
<dbReference type="AlphaFoldDB" id="L8HHF7"/>